<dbReference type="GO" id="GO:0005576">
    <property type="term" value="C:extracellular region"/>
    <property type="evidence" value="ECO:0007669"/>
    <property type="project" value="UniProtKB-ARBA"/>
</dbReference>
<keyword evidence="1" id="KW-0391">Immunity</keyword>
<dbReference type="AlphaFoldDB" id="A0A7J7EGX4"/>
<protein>
    <recommendedName>
        <fullName evidence="5">Ig-like domain-containing protein</fullName>
    </recommendedName>
</protein>
<dbReference type="InterPro" id="IPR050150">
    <property type="entry name" value="IgV_Light_Chain"/>
</dbReference>
<dbReference type="GO" id="GO:0019814">
    <property type="term" value="C:immunoglobulin complex"/>
    <property type="evidence" value="ECO:0007669"/>
    <property type="project" value="UniProtKB-KW"/>
</dbReference>
<evidence type="ECO:0000313" key="7">
    <source>
        <dbReference type="Proteomes" id="UP000551758"/>
    </source>
</evidence>
<gene>
    <name evidence="6" type="ORF">HPG69_003509</name>
</gene>
<reference evidence="6 7" key="1">
    <citation type="journal article" date="2020" name="Mol. Biol. Evol.">
        <title>Interspecific Gene Flow and the Evolution of Specialization in Black and White Rhinoceros.</title>
        <authorList>
            <person name="Moodley Y."/>
            <person name="Westbury M.V."/>
            <person name="Russo I.M."/>
            <person name="Gopalakrishnan S."/>
            <person name="Rakotoarivelo A."/>
            <person name="Olsen R.A."/>
            <person name="Prost S."/>
            <person name="Tunstall T."/>
            <person name="Ryder O.A."/>
            <person name="Dalen L."/>
            <person name="Bruford M.W."/>
        </authorList>
    </citation>
    <scope>NUCLEOTIDE SEQUENCE [LARGE SCALE GENOMIC DNA]</scope>
    <source>
        <strain evidence="6">SBR-YM</strain>
        <tissue evidence="6">Skin</tissue>
    </source>
</reference>
<dbReference type="InterPro" id="IPR003599">
    <property type="entry name" value="Ig_sub"/>
</dbReference>
<keyword evidence="4" id="KW-0732">Signal</keyword>
<sequence>MGSRASLLWILLLWVPGSTGDIVLTQSPVSLVVSSGQRAAISCRASQSVTSGSYSFINWYQQKPRQPPKLLIYVPSNRESGVPARFCGSGSGTYFSLTINPVEADDAANYYCQQSKVITPTVI</sequence>
<dbReference type="PROSITE" id="PS50835">
    <property type="entry name" value="IG_LIKE"/>
    <property type="match status" value="1"/>
</dbReference>
<dbReference type="InterPro" id="IPR013783">
    <property type="entry name" value="Ig-like_fold"/>
</dbReference>
<accession>A0A7J7EGX4</accession>
<dbReference type="FunFam" id="2.60.40.10:FF:000350">
    <property type="entry name" value="Immunoglobulin kappa chain variable 18-36"/>
    <property type="match status" value="1"/>
</dbReference>
<dbReference type="InterPro" id="IPR036179">
    <property type="entry name" value="Ig-like_dom_sf"/>
</dbReference>
<feature type="signal peptide" evidence="4">
    <location>
        <begin position="1"/>
        <end position="20"/>
    </location>
</feature>
<feature type="chain" id="PRO_5029621970" description="Ig-like domain-containing protein" evidence="4">
    <location>
        <begin position="21"/>
        <end position="123"/>
    </location>
</feature>
<evidence type="ECO:0000259" key="5">
    <source>
        <dbReference type="PROSITE" id="PS50835"/>
    </source>
</evidence>
<name>A0A7J7EGX4_DICBM</name>
<dbReference type="EMBL" id="JACDTQ010002903">
    <property type="protein sequence ID" value="KAF5915009.1"/>
    <property type="molecule type" value="Genomic_DNA"/>
</dbReference>
<comment type="caution">
    <text evidence="6">The sequence shown here is derived from an EMBL/GenBank/DDBJ whole genome shotgun (WGS) entry which is preliminary data.</text>
</comment>
<evidence type="ECO:0000313" key="6">
    <source>
        <dbReference type="EMBL" id="KAF5915009.1"/>
    </source>
</evidence>
<dbReference type="SMART" id="SM00406">
    <property type="entry name" value="IGv"/>
    <property type="match status" value="1"/>
</dbReference>
<dbReference type="SMART" id="SM00409">
    <property type="entry name" value="IG"/>
    <property type="match status" value="1"/>
</dbReference>
<dbReference type="InterPro" id="IPR013106">
    <property type="entry name" value="Ig_V-set"/>
</dbReference>
<dbReference type="Pfam" id="PF07686">
    <property type="entry name" value="V-set"/>
    <property type="match status" value="1"/>
</dbReference>
<evidence type="ECO:0000256" key="1">
    <source>
        <dbReference type="ARBA" id="ARBA00022859"/>
    </source>
</evidence>
<dbReference type="GO" id="GO:0005886">
    <property type="term" value="C:plasma membrane"/>
    <property type="evidence" value="ECO:0007669"/>
    <property type="project" value="UniProtKB-ARBA"/>
</dbReference>
<dbReference type="InterPro" id="IPR007110">
    <property type="entry name" value="Ig-like_dom"/>
</dbReference>
<evidence type="ECO:0000256" key="3">
    <source>
        <dbReference type="ARBA" id="ARBA00043265"/>
    </source>
</evidence>
<keyword evidence="3" id="KW-1280">Immunoglobulin</keyword>
<dbReference type="Proteomes" id="UP000551758">
    <property type="component" value="Unassembled WGS sequence"/>
</dbReference>
<dbReference type="Gene3D" id="2.60.40.10">
    <property type="entry name" value="Immunoglobulins"/>
    <property type="match status" value="1"/>
</dbReference>
<evidence type="ECO:0000256" key="4">
    <source>
        <dbReference type="SAM" id="SignalP"/>
    </source>
</evidence>
<keyword evidence="2" id="KW-1064">Adaptive immunity</keyword>
<keyword evidence="7" id="KW-1185">Reference proteome</keyword>
<proteinExistence type="predicted"/>
<organism evidence="6 7">
    <name type="scientific">Diceros bicornis minor</name>
    <name type="common">South-central black rhinoceros</name>
    <dbReference type="NCBI Taxonomy" id="77932"/>
    <lineage>
        <taxon>Eukaryota</taxon>
        <taxon>Metazoa</taxon>
        <taxon>Chordata</taxon>
        <taxon>Craniata</taxon>
        <taxon>Vertebrata</taxon>
        <taxon>Euteleostomi</taxon>
        <taxon>Mammalia</taxon>
        <taxon>Eutheria</taxon>
        <taxon>Laurasiatheria</taxon>
        <taxon>Perissodactyla</taxon>
        <taxon>Rhinocerotidae</taxon>
        <taxon>Diceros</taxon>
    </lineage>
</organism>
<dbReference type="SUPFAM" id="SSF48726">
    <property type="entry name" value="Immunoglobulin"/>
    <property type="match status" value="1"/>
</dbReference>
<dbReference type="PANTHER" id="PTHR23267">
    <property type="entry name" value="IMMUNOGLOBULIN LIGHT CHAIN"/>
    <property type="match status" value="1"/>
</dbReference>
<feature type="domain" description="Ig-like" evidence="5">
    <location>
        <begin position="16"/>
        <end position="123"/>
    </location>
</feature>
<evidence type="ECO:0000256" key="2">
    <source>
        <dbReference type="ARBA" id="ARBA00023130"/>
    </source>
</evidence>
<dbReference type="GO" id="GO:0002250">
    <property type="term" value="P:adaptive immune response"/>
    <property type="evidence" value="ECO:0007669"/>
    <property type="project" value="UniProtKB-KW"/>
</dbReference>